<sequence length="140" mass="15151">MPKPPPWEATPKPPPDEAAPSKTTTFGSKSSKTSTSCSGGKTNTCRSSWCGAEKPPPDTTPAYPALPEDKEVKQPDACRLDTANLQVCSVPDLEQWLMKRSFGRGKMQKPFEKAVFALKVGEISDVVDTESGVRIIKRTG</sequence>
<evidence type="ECO:0000256" key="1">
    <source>
        <dbReference type="ARBA" id="ARBA00000971"/>
    </source>
</evidence>
<dbReference type="InterPro" id="IPR000297">
    <property type="entry name" value="PPIase_PpiC"/>
</dbReference>
<dbReference type="Gene3D" id="3.10.50.40">
    <property type="match status" value="1"/>
</dbReference>
<feature type="region of interest" description="Disordered" evidence="6">
    <location>
        <begin position="1"/>
        <end position="67"/>
    </location>
</feature>
<evidence type="ECO:0000259" key="7">
    <source>
        <dbReference type="PROSITE" id="PS50198"/>
    </source>
</evidence>
<name>A0A804MRU0_MAIZE</name>
<reference evidence="8" key="2">
    <citation type="submission" date="2019-07" db="EMBL/GenBank/DDBJ databases">
        <authorList>
            <person name="Seetharam A."/>
            <person name="Woodhouse M."/>
            <person name="Cannon E."/>
        </authorList>
    </citation>
    <scope>NUCLEOTIDE SEQUENCE [LARGE SCALE GENOMIC DNA]</scope>
    <source>
        <strain evidence="8">cv. B73</strain>
    </source>
</reference>
<feature type="domain" description="PpiC" evidence="7">
    <location>
        <begin position="96"/>
        <end position="140"/>
    </location>
</feature>
<feature type="compositionally biased region" description="Low complexity" evidence="6">
    <location>
        <begin position="21"/>
        <end position="44"/>
    </location>
</feature>
<evidence type="ECO:0000256" key="2">
    <source>
        <dbReference type="ARBA" id="ARBA00023110"/>
    </source>
</evidence>
<comment type="catalytic activity">
    <reaction evidence="1 5">
        <text>[protein]-peptidylproline (omega=180) = [protein]-peptidylproline (omega=0)</text>
        <dbReference type="Rhea" id="RHEA:16237"/>
        <dbReference type="Rhea" id="RHEA-COMP:10747"/>
        <dbReference type="Rhea" id="RHEA-COMP:10748"/>
        <dbReference type="ChEBI" id="CHEBI:83833"/>
        <dbReference type="ChEBI" id="CHEBI:83834"/>
        <dbReference type="EC" id="5.2.1.8"/>
    </reaction>
</comment>
<proteinExistence type="predicted"/>
<dbReference type="GO" id="GO:0003755">
    <property type="term" value="F:peptidyl-prolyl cis-trans isomerase activity"/>
    <property type="evidence" value="ECO:0007669"/>
    <property type="project" value="UniProtKB-UniRule"/>
</dbReference>
<dbReference type="Gramene" id="Zm00001eb106800_T001">
    <property type="protein sequence ID" value="Zm00001eb106800_P001"/>
    <property type="gene ID" value="Zm00001eb106800"/>
</dbReference>
<evidence type="ECO:0000256" key="5">
    <source>
        <dbReference type="RuleBase" id="RU363014"/>
    </source>
</evidence>
<evidence type="ECO:0000256" key="6">
    <source>
        <dbReference type="SAM" id="MobiDB-lite"/>
    </source>
</evidence>
<keyword evidence="9" id="KW-1185">Reference proteome</keyword>
<reference evidence="9" key="1">
    <citation type="submission" date="2015-12" db="EMBL/GenBank/DDBJ databases">
        <title>Update maize B73 reference genome by single molecule sequencing technologies.</title>
        <authorList>
            <consortium name="Maize Genome Sequencing Project"/>
            <person name="Ware D."/>
        </authorList>
    </citation>
    <scope>NUCLEOTIDE SEQUENCE [LARGE SCALE GENOMIC DNA]</scope>
    <source>
        <strain evidence="9">cv. B73</strain>
    </source>
</reference>
<keyword evidence="3 4" id="KW-0413">Isomerase</keyword>
<dbReference type="EC" id="5.2.1.8" evidence="5"/>
<evidence type="ECO:0000256" key="3">
    <source>
        <dbReference type="ARBA" id="ARBA00023235"/>
    </source>
</evidence>
<dbReference type="AlphaFoldDB" id="A0A804MRU0"/>
<dbReference type="InParanoid" id="A0A804MRU0"/>
<accession>A0A804MRU0</accession>
<dbReference type="EnsemblPlants" id="Zm00001eb106800_T001">
    <property type="protein sequence ID" value="Zm00001eb106800_P001"/>
    <property type="gene ID" value="Zm00001eb106800"/>
</dbReference>
<reference evidence="8" key="3">
    <citation type="submission" date="2021-05" db="UniProtKB">
        <authorList>
            <consortium name="EnsemblPlants"/>
        </authorList>
    </citation>
    <scope>IDENTIFICATION</scope>
    <source>
        <strain evidence="8">cv. B73</strain>
    </source>
</reference>
<evidence type="ECO:0000313" key="9">
    <source>
        <dbReference type="Proteomes" id="UP000007305"/>
    </source>
</evidence>
<dbReference type="PANTHER" id="PTHR10657:SF38">
    <property type="entry name" value="PEPTIDYL-PROLYL CIS-TRANS ISOMERASE"/>
    <property type="match status" value="1"/>
</dbReference>
<keyword evidence="2 4" id="KW-0697">Rotamase</keyword>
<dbReference type="Proteomes" id="UP000007305">
    <property type="component" value="Chromosome 2"/>
</dbReference>
<dbReference type="PANTHER" id="PTHR10657">
    <property type="entry name" value="PEPTIDYL-PROLYL CIS-TRANS ISOMERASE"/>
    <property type="match status" value="1"/>
</dbReference>
<dbReference type="InterPro" id="IPR046357">
    <property type="entry name" value="PPIase_dom_sf"/>
</dbReference>
<evidence type="ECO:0000256" key="4">
    <source>
        <dbReference type="PROSITE-ProRule" id="PRU00278"/>
    </source>
</evidence>
<protein>
    <recommendedName>
        <fullName evidence="5">Peptidyl-prolyl cis-trans isomerase</fullName>
        <ecNumber evidence="5">5.2.1.8</ecNumber>
    </recommendedName>
</protein>
<dbReference type="PROSITE" id="PS50198">
    <property type="entry name" value="PPIC_PPIASE_2"/>
    <property type="match status" value="1"/>
</dbReference>
<evidence type="ECO:0000313" key="8">
    <source>
        <dbReference type="EnsemblPlants" id="Zm00001eb106800_P001"/>
    </source>
</evidence>
<feature type="compositionally biased region" description="Pro residues" evidence="6">
    <location>
        <begin position="1"/>
        <end position="17"/>
    </location>
</feature>
<dbReference type="SUPFAM" id="SSF54534">
    <property type="entry name" value="FKBP-like"/>
    <property type="match status" value="1"/>
</dbReference>
<organism evidence="8 9">
    <name type="scientific">Zea mays</name>
    <name type="common">Maize</name>
    <dbReference type="NCBI Taxonomy" id="4577"/>
    <lineage>
        <taxon>Eukaryota</taxon>
        <taxon>Viridiplantae</taxon>
        <taxon>Streptophyta</taxon>
        <taxon>Embryophyta</taxon>
        <taxon>Tracheophyta</taxon>
        <taxon>Spermatophyta</taxon>
        <taxon>Magnoliopsida</taxon>
        <taxon>Liliopsida</taxon>
        <taxon>Poales</taxon>
        <taxon>Poaceae</taxon>
        <taxon>PACMAD clade</taxon>
        <taxon>Panicoideae</taxon>
        <taxon>Andropogonodae</taxon>
        <taxon>Andropogoneae</taxon>
        <taxon>Tripsacinae</taxon>
        <taxon>Zea</taxon>
    </lineage>
</organism>
<dbReference type="InterPro" id="IPR051370">
    <property type="entry name" value="PPIase_Pin1"/>
</dbReference>
<dbReference type="Pfam" id="PF00639">
    <property type="entry name" value="Rotamase"/>
    <property type="match status" value="1"/>
</dbReference>